<feature type="compositionally biased region" description="Polar residues" evidence="1">
    <location>
        <begin position="13"/>
        <end position="30"/>
    </location>
</feature>
<evidence type="ECO:0000313" key="3">
    <source>
        <dbReference type="EMBL" id="KNZ62183.1"/>
    </source>
</evidence>
<keyword evidence="2" id="KW-0812">Transmembrane</keyword>
<feature type="region of interest" description="Disordered" evidence="1">
    <location>
        <begin position="335"/>
        <end position="360"/>
    </location>
</feature>
<feature type="transmembrane region" description="Helical" evidence="2">
    <location>
        <begin position="98"/>
        <end position="118"/>
    </location>
</feature>
<evidence type="ECO:0000256" key="2">
    <source>
        <dbReference type="SAM" id="Phobius"/>
    </source>
</evidence>
<dbReference type="AlphaFoldDB" id="A0A0L6VN46"/>
<accession>A0A0L6VN46</accession>
<evidence type="ECO:0000256" key="1">
    <source>
        <dbReference type="SAM" id="MobiDB-lite"/>
    </source>
</evidence>
<gene>
    <name evidence="3" type="ORF">VP01_1301g2</name>
</gene>
<sequence length="420" mass="48996">MLLGLTGDRTKRNPTWQDKQLPEGNSESDNSASWESFYFYFYFLYAYVLRIAYIIYVNIRDENLDLFKILIFYVLWNYELKQPIFQKLTCYLRTKPDYIFVQNYLLWILYIINLPNFYSCHSSDLIYSYIPRQADNDNSTFCPADQVSNTPHPPHSSSKQVSIWNIVWNTSSSPLPPNCVPQPCPPSLQVQHNSNLFAHSCSLPQPFITLLPFLSYSRSCSCFLVPVPVPRSCSCSCLCPGHLACVPVPYLSPVHVHCLGPLWILLGASLVAFFVVFWEIFHQFICLRFYDLLFNISYFIILIVVIWYCIHAQVPQVFFFKLFIALITGMKEKEKKRNNQHETGRRQETRGDKVRSHQTEEDGVSRRLWFEERWDVGGVETRNTGNRKVNTRESQVLFLSGFISKWRIGIILKEAEIPLD</sequence>
<dbReference type="EMBL" id="LAVV01003355">
    <property type="protein sequence ID" value="KNZ62183.1"/>
    <property type="molecule type" value="Genomic_DNA"/>
</dbReference>
<protein>
    <submittedName>
        <fullName evidence="3">Uncharacterized protein</fullName>
    </submittedName>
</protein>
<reference evidence="3 4" key="1">
    <citation type="submission" date="2015-08" db="EMBL/GenBank/DDBJ databases">
        <title>Next Generation Sequencing and Analysis of the Genome of Puccinia sorghi L Schw, the Causal Agent of Maize Common Rust.</title>
        <authorList>
            <person name="Rochi L."/>
            <person name="Burguener G."/>
            <person name="Darino M."/>
            <person name="Turjanski A."/>
            <person name="Kreff E."/>
            <person name="Dieguez M.J."/>
            <person name="Sacco F."/>
        </authorList>
    </citation>
    <scope>NUCLEOTIDE SEQUENCE [LARGE SCALE GENOMIC DNA]</scope>
    <source>
        <strain evidence="3 4">RO10H11247</strain>
    </source>
</reference>
<feature type="transmembrane region" description="Helical" evidence="2">
    <location>
        <begin position="37"/>
        <end position="59"/>
    </location>
</feature>
<feature type="transmembrane region" description="Helical" evidence="2">
    <location>
        <begin position="262"/>
        <end position="280"/>
    </location>
</feature>
<comment type="caution">
    <text evidence="3">The sequence shown here is derived from an EMBL/GenBank/DDBJ whole genome shotgun (WGS) entry which is preliminary data.</text>
</comment>
<proteinExistence type="predicted"/>
<dbReference type="VEuPathDB" id="FungiDB:VP01_1301g2"/>
<feature type="region of interest" description="Disordered" evidence="1">
    <location>
        <begin position="1"/>
        <end position="30"/>
    </location>
</feature>
<feature type="transmembrane region" description="Helical" evidence="2">
    <location>
        <begin position="292"/>
        <end position="308"/>
    </location>
</feature>
<dbReference type="Proteomes" id="UP000037035">
    <property type="component" value="Unassembled WGS sequence"/>
</dbReference>
<name>A0A0L6VN46_9BASI</name>
<keyword evidence="4" id="KW-1185">Reference proteome</keyword>
<evidence type="ECO:0000313" key="4">
    <source>
        <dbReference type="Proteomes" id="UP000037035"/>
    </source>
</evidence>
<keyword evidence="2" id="KW-1133">Transmembrane helix</keyword>
<organism evidence="3 4">
    <name type="scientific">Puccinia sorghi</name>
    <dbReference type="NCBI Taxonomy" id="27349"/>
    <lineage>
        <taxon>Eukaryota</taxon>
        <taxon>Fungi</taxon>
        <taxon>Dikarya</taxon>
        <taxon>Basidiomycota</taxon>
        <taxon>Pucciniomycotina</taxon>
        <taxon>Pucciniomycetes</taxon>
        <taxon>Pucciniales</taxon>
        <taxon>Pucciniaceae</taxon>
        <taxon>Puccinia</taxon>
    </lineage>
</organism>
<keyword evidence="2" id="KW-0472">Membrane</keyword>